<evidence type="ECO:0000313" key="3">
    <source>
        <dbReference type="EMBL" id="WED63686.1"/>
    </source>
</evidence>
<keyword evidence="2" id="KW-0456">Lyase</keyword>
<dbReference type="KEGG" id="slom:PXH66_15225"/>
<gene>
    <name evidence="3" type="ORF">PXH66_15225</name>
</gene>
<name>A0AAE9ZUR0_9BACT</name>
<dbReference type="Pfam" id="PF00701">
    <property type="entry name" value="DHDPS"/>
    <property type="match status" value="1"/>
</dbReference>
<evidence type="ECO:0000256" key="1">
    <source>
        <dbReference type="ARBA" id="ARBA00007592"/>
    </source>
</evidence>
<dbReference type="GO" id="GO:0008840">
    <property type="term" value="F:4-hydroxy-tetrahydrodipicolinate synthase activity"/>
    <property type="evidence" value="ECO:0007669"/>
    <property type="project" value="TreeGrafter"/>
</dbReference>
<dbReference type="AlphaFoldDB" id="A0AAE9ZUR0"/>
<organism evidence="3 4">
    <name type="scientific">Synoicihabitans lomoniglobus</name>
    <dbReference type="NCBI Taxonomy" id="2909285"/>
    <lineage>
        <taxon>Bacteria</taxon>
        <taxon>Pseudomonadati</taxon>
        <taxon>Verrucomicrobiota</taxon>
        <taxon>Opitutia</taxon>
        <taxon>Opitutales</taxon>
        <taxon>Opitutaceae</taxon>
        <taxon>Synoicihabitans</taxon>
    </lineage>
</organism>
<dbReference type="RefSeq" id="WP_330929893.1">
    <property type="nucleotide sequence ID" value="NZ_CP119075.1"/>
</dbReference>
<dbReference type="PANTHER" id="PTHR12128:SF66">
    <property type="entry name" value="4-HYDROXY-2-OXOGLUTARATE ALDOLASE, MITOCHONDRIAL"/>
    <property type="match status" value="1"/>
</dbReference>
<proteinExistence type="inferred from homology"/>
<dbReference type="CDD" id="cd00408">
    <property type="entry name" value="DHDPS-like"/>
    <property type="match status" value="1"/>
</dbReference>
<dbReference type="EMBL" id="CP119075">
    <property type="protein sequence ID" value="WED63686.1"/>
    <property type="molecule type" value="Genomic_DNA"/>
</dbReference>
<reference evidence="3" key="1">
    <citation type="submission" date="2023-03" db="EMBL/GenBank/DDBJ databases">
        <title>Lomoglobus Profundus gen. nov., sp. nov., a novel member of the phylum Verrucomicrobia, isolated from deep-marine sediment of South China Sea.</title>
        <authorList>
            <person name="Ahmad T."/>
            <person name="Ishaq S.E."/>
            <person name="Wang F."/>
        </authorList>
    </citation>
    <scope>NUCLEOTIDE SEQUENCE</scope>
    <source>
        <strain evidence="3">LMO-M01</strain>
    </source>
</reference>
<comment type="similarity">
    <text evidence="1">Belongs to the DapA family.</text>
</comment>
<accession>A0AAE9ZUR0</accession>
<dbReference type="SUPFAM" id="SSF51569">
    <property type="entry name" value="Aldolase"/>
    <property type="match status" value="1"/>
</dbReference>
<sequence length="300" mass="32656">MDLGQTLLLWSALPTPLTPERTVDVESVGRLIRATIESGVTGVFLGGTCGEGPWLTDGERARLVEAAAAAAQGRLKLAAQVSDNSVPRVRDNVRRMAAAGADIAIVASPATFLNATPDRVVEFFVEAAQTSELPVGIYDLGLLRPFSIPVERLAEVYRLPTVCLVKDSSGESARRDVALAVRRERPELMLFNGDEFRCLEYLEVGYPGMMFGGAIAIAPQMQRIAELMQAGRGDDAREADAAMRERLWGIYGGAAITCWLTGLKHYLVRRGLFVSSTSFLDFPLTAECRDYIETLVKSTE</sequence>
<dbReference type="InterPro" id="IPR002220">
    <property type="entry name" value="DapA-like"/>
</dbReference>
<dbReference type="SMART" id="SM01130">
    <property type="entry name" value="DHDPS"/>
    <property type="match status" value="1"/>
</dbReference>
<dbReference type="InterPro" id="IPR013785">
    <property type="entry name" value="Aldolase_TIM"/>
</dbReference>
<protein>
    <submittedName>
        <fullName evidence="3">Dihydrodipicolinate synthase family protein</fullName>
    </submittedName>
</protein>
<keyword evidence="4" id="KW-1185">Reference proteome</keyword>
<dbReference type="Gene3D" id="3.20.20.70">
    <property type="entry name" value="Aldolase class I"/>
    <property type="match status" value="1"/>
</dbReference>
<dbReference type="PANTHER" id="PTHR12128">
    <property type="entry name" value="DIHYDRODIPICOLINATE SYNTHASE"/>
    <property type="match status" value="1"/>
</dbReference>
<dbReference type="Proteomes" id="UP001218638">
    <property type="component" value="Chromosome"/>
</dbReference>
<evidence type="ECO:0000313" key="4">
    <source>
        <dbReference type="Proteomes" id="UP001218638"/>
    </source>
</evidence>
<evidence type="ECO:0000256" key="2">
    <source>
        <dbReference type="ARBA" id="ARBA00023239"/>
    </source>
</evidence>